<dbReference type="AlphaFoldDB" id="A0A136PSC3"/>
<dbReference type="EMBL" id="LRQV01000044">
    <property type="protein sequence ID" value="KXK61318.1"/>
    <property type="molecule type" value="Genomic_DNA"/>
</dbReference>
<evidence type="ECO:0000313" key="2">
    <source>
        <dbReference type="EMBL" id="KXK61318.1"/>
    </source>
</evidence>
<dbReference type="Proteomes" id="UP000070620">
    <property type="component" value="Unassembled WGS sequence"/>
</dbReference>
<evidence type="ECO:0000313" key="3">
    <source>
        <dbReference type="Proteomes" id="UP000070620"/>
    </source>
</evidence>
<keyword evidence="1" id="KW-1133">Transmembrane helix</keyword>
<name>A0A136PSC3_9ACTN</name>
<accession>A0A136PSC3</accession>
<comment type="caution">
    <text evidence="2">The sequence shown here is derived from an EMBL/GenBank/DDBJ whole genome shotgun (WGS) entry which is preliminary data.</text>
</comment>
<protein>
    <submittedName>
        <fullName evidence="2">Uncharacterized protein</fullName>
    </submittedName>
</protein>
<proteinExistence type="predicted"/>
<keyword evidence="1" id="KW-0472">Membrane</keyword>
<keyword evidence="1" id="KW-0812">Transmembrane</keyword>
<evidence type="ECO:0000256" key="1">
    <source>
        <dbReference type="SAM" id="Phobius"/>
    </source>
</evidence>
<dbReference type="RefSeq" id="WP_067365569.1">
    <property type="nucleotide sequence ID" value="NZ_JBIUBN010000015.1"/>
</dbReference>
<organism evidence="2 3">
    <name type="scientific">Micromonospora rosaria</name>
    <dbReference type="NCBI Taxonomy" id="47874"/>
    <lineage>
        <taxon>Bacteria</taxon>
        <taxon>Bacillati</taxon>
        <taxon>Actinomycetota</taxon>
        <taxon>Actinomycetes</taxon>
        <taxon>Micromonosporales</taxon>
        <taxon>Micromonosporaceae</taxon>
        <taxon>Micromonospora</taxon>
    </lineage>
</organism>
<feature type="transmembrane region" description="Helical" evidence="1">
    <location>
        <begin position="40"/>
        <end position="61"/>
    </location>
</feature>
<dbReference type="OrthoDB" id="3399094at2"/>
<gene>
    <name evidence="2" type="ORF">AWW66_14360</name>
</gene>
<keyword evidence="3" id="KW-1185">Reference proteome</keyword>
<sequence>MTALVAHTNEISAEMFGELTEDRTAEGLAGLTPVLATPTAVALGVAVGAVAFHAGYMVGIARNMAEGTRPRPQ</sequence>
<reference evidence="2 3" key="1">
    <citation type="submission" date="2016-01" db="EMBL/GenBank/DDBJ databases">
        <title>Whole genome sequence and analysis of Micromonospora rosaria DSM 803, which can produce antibacterial substance rosamicin.</title>
        <authorList>
            <person name="Yang H."/>
            <person name="He X."/>
            <person name="Zhu D."/>
        </authorList>
    </citation>
    <scope>NUCLEOTIDE SEQUENCE [LARGE SCALE GENOMIC DNA]</scope>
    <source>
        <strain evidence="2 3">DSM 803</strain>
    </source>
</reference>